<organism evidence="1 2">
    <name type="scientific">Rhodopirellula bahusiensis</name>
    <dbReference type="NCBI Taxonomy" id="2014065"/>
    <lineage>
        <taxon>Bacteria</taxon>
        <taxon>Pseudomonadati</taxon>
        <taxon>Planctomycetota</taxon>
        <taxon>Planctomycetia</taxon>
        <taxon>Pirellulales</taxon>
        <taxon>Pirellulaceae</taxon>
        <taxon>Rhodopirellula</taxon>
    </lineage>
</organism>
<protein>
    <submittedName>
        <fullName evidence="1">Uncharacterized protein</fullName>
    </submittedName>
</protein>
<evidence type="ECO:0000313" key="2">
    <source>
        <dbReference type="Proteomes" id="UP000225740"/>
    </source>
</evidence>
<dbReference type="AlphaFoldDB" id="A0A2G1W2I7"/>
<name>A0A2G1W2I7_9BACT</name>
<sequence>MIHLDVVRGEKRAITASKRDQVTMVLRGNSWSQMTSCQMFWEEARVMTTTEMLFFSLPRMHAAAMWSELECRNTALGARHSKAEWPRPRFSPTVSFGCPNAPSVSSAKKQETRFASTS</sequence>
<keyword evidence="2" id="KW-1185">Reference proteome</keyword>
<gene>
    <name evidence="1" type="ORF">CEE69_21155</name>
</gene>
<dbReference type="Proteomes" id="UP000225740">
    <property type="component" value="Unassembled WGS sequence"/>
</dbReference>
<comment type="caution">
    <text evidence="1">The sequence shown here is derived from an EMBL/GenBank/DDBJ whole genome shotgun (WGS) entry which is preliminary data.</text>
</comment>
<dbReference type="EMBL" id="NIZW01000018">
    <property type="protein sequence ID" value="PHQ33246.1"/>
    <property type="molecule type" value="Genomic_DNA"/>
</dbReference>
<accession>A0A2G1W2I7</accession>
<evidence type="ECO:0000313" key="1">
    <source>
        <dbReference type="EMBL" id="PHQ33246.1"/>
    </source>
</evidence>
<reference evidence="1 2" key="1">
    <citation type="submission" date="2017-06" db="EMBL/GenBank/DDBJ databases">
        <title>Description of Rhodopirellula bahusiensis sp. nov.</title>
        <authorList>
            <person name="Kizina J."/>
            <person name="Harder J."/>
        </authorList>
    </citation>
    <scope>NUCLEOTIDE SEQUENCE [LARGE SCALE GENOMIC DNA]</scope>
    <source>
        <strain evidence="1 2">SWK21</strain>
    </source>
</reference>
<proteinExistence type="predicted"/>